<dbReference type="PROSITE" id="PS51257">
    <property type="entry name" value="PROKAR_LIPOPROTEIN"/>
    <property type="match status" value="1"/>
</dbReference>
<dbReference type="EMBL" id="JAFBEC010000005">
    <property type="protein sequence ID" value="MBM7632825.1"/>
    <property type="molecule type" value="Genomic_DNA"/>
</dbReference>
<dbReference type="InterPro" id="IPR000914">
    <property type="entry name" value="SBP_5_dom"/>
</dbReference>
<dbReference type="Gene3D" id="3.10.105.10">
    <property type="entry name" value="Dipeptide-binding Protein, Domain 3"/>
    <property type="match status" value="1"/>
</dbReference>
<keyword evidence="5" id="KW-1185">Reference proteome</keyword>
<name>A0ABS2PBM8_9BACL</name>
<evidence type="ECO:0000259" key="3">
    <source>
        <dbReference type="Pfam" id="PF00496"/>
    </source>
</evidence>
<dbReference type="Gene3D" id="3.40.190.10">
    <property type="entry name" value="Periplasmic binding protein-like II"/>
    <property type="match status" value="1"/>
</dbReference>
<dbReference type="InterPro" id="IPR039424">
    <property type="entry name" value="SBP_5"/>
</dbReference>
<dbReference type="PANTHER" id="PTHR30290:SF38">
    <property type="entry name" value="D,D-DIPEPTIDE-BINDING PERIPLASMIC PROTEIN DDPA-RELATED"/>
    <property type="match status" value="1"/>
</dbReference>
<dbReference type="RefSeq" id="WP_204697261.1">
    <property type="nucleotide sequence ID" value="NZ_JAFBEC010000005.1"/>
</dbReference>
<dbReference type="PANTHER" id="PTHR30290">
    <property type="entry name" value="PERIPLASMIC BINDING COMPONENT OF ABC TRANSPORTER"/>
    <property type="match status" value="1"/>
</dbReference>
<dbReference type="Proteomes" id="UP000741863">
    <property type="component" value="Unassembled WGS sequence"/>
</dbReference>
<evidence type="ECO:0000313" key="4">
    <source>
        <dbReference type="EMBL" id="MBM7632825.1"/>
    </source>
</evidence>
<gene>
    <name evidence="4" type="ORF">JOD17_001919</name>
</gene>
<dbReference type="InterPro" id="IPR030678">
    <property type="entry name" value="Peptide/Ni-bd"/>
</dbReference>
<evidence type="ECO:0000256" key="1">
    <source>
        <dbReference type="ARBA" id="ARBA00022729"/>
    </source>
</evidence>
<sequence length="519" mass="58774">MRIHKKMIAGTLLSALVVTACDSSEEPTAQGTDTGERTELRVAYSAQPPILDPHEQLAIAVSDVMRHVMEPLVTIDSEYNVQPMLAESFEQSEDGTEIQFVLREDVVFHNGKPMTAEDVEASMNKWLGAAGSRNQFHEDAHVEIDGDYEVTLHLQEPLATALPLMAFTSTGFPGIMPKEIVEEASEQGVNDYIGTGPYQFEEWVTDQHIHLSKYEDYVNSDVPTDGLAGEKSSNVDDIYFEFVLDPTTRISGVQTGQYDIAHSVPFDSAEQMEADPNLENLYYPGGFLNVHFNKREGFFVDQEARQSLVKSMNNEAILTGAYSNDNFYDLNHNIMMYHQLSNWDSDEGLDVYEQQDPSVMEGYLDAIDYGGEPITIITTRDYEDQYNGAVVLQEQMQQLGMNVELEVYDWPTLLEVNQDESAYDIYVMGNVSVPEPSSNYYFDPNYPGWTTLPDELFELRNAASVEDGIDAYDDLLAWYWEEVPVYKVGDYTRFLSYSTDVEGLDYLEGFVLWNIQKEN</sequence>
<accession>A0ABS2PBM8</accession>
<keyword evidence="1 2" id="KW-0732">Signal</keyword>
<feature type="domain" description="Solute-binding protein family 5" evidence="3">
    <location>
        <begin position="80"/>
        <end position="441"/>
    </location>
</feature>
<comment type="caution">
    <text evidence="4">The sequence shown here is derived from an EMBL/GenBank/DDBJ whole genome shotgun (WGS) entry which is preliminary data.</text>
</comment>
<dbReference type="SUPFAM" id="SSF53850">
    <property type="entry name" value="Periplasmic binding protein-like II"/>
    <property type="match status" value="1"/>
</dbReference>
<protein>
    <submittedName>
        <fullName evidence="4">Peptide/nickel transport system substrate-binding protein</fullName>
    </submittedName>
</protein>
<reference evidence="4 5" key="1">
    <citation type="submission" date="2021-01" db="EMBL/GenBank/DDBJ databases">
        <title>Genomic Encyclopedia of Type Strains, Phase IV (KMG-IV): sequencing the most valuable type-strain genomes for metagenomic binning, comparative biology and taxonomic classification.</title>
        <authorList>
            <person name="Goeker M."/>
        </authorList>
    </citation>
    <scope>NUCLEOTIDE SEQUENCE [LARGE SCALE GENOMIC DNA]</scope>
    <source>
        <strain evidence="4 5">DSM 25540</strain>
    </source>
</reference>
<feature type="chain" id="PRO_5047014987" evidence="2">
    <location>
        <begin position="21"/>
        <end position="519"/>
    </location>
</feature>
<feature type="signal peptide" evidence="2">
    <location>
        <begin position="1"/>
        <end position="20"/>
    </location>
</feature>
<evidence type="ECO:0000256" key="2">
    <source>
        <dbReference type="SAM" id="SignalP"/>
    </source>
</evidence>
<organism evidence="4 5">
    <name type="scientific">Geomicrobium sediminis</name>
    <dbReference type="NCBI Taxonomy" id="1347788"/>
    <lineage>
        <taxon>Bacteria</taxon>
        <taxon>Bacillati</taxon>
        <taxon>Bacillota</taxon>
        <taxon>Bacilli</taxon>
        <taxon>Bacillales</taxon>
        <taxon>Geomicrobium</taxon>
    </lineage>
</organism>
<evidence type="ECO:0000313" key="5">
    <source>
        <dbReference type="Proteomes" id="UP000741863"/>
    </source>
</evidence>
<proteinExistence type="predicted"/>
<dbReference type="PIRSF" id="PIRSF002741">
    <property type="entry name" value="MppA"/>
    <property type="match status" value="1"/>
</dbReference>
<dbReference type="Pfam" id="PF00496">
    <property type="entry name" value="SBP_bac_5"/>
    <property type="match status" value="1"/>
</dbReference>